<dbReference type="Pfam" id="PF01795">
    <property type="entry name" value="Methyltransf_5"/>
    <property type="match status" value="1"/>
</dbReference>
<accession>A0A707JB38</accession>
<name>A0A707JB38_SALTM</name>
<dbReference type="Gene3D" id="3.40.50.150">
    <property type="entry name" value="Vaccinia Virus protein VP39"/>
    <property type="match status" value="1"/>
</dbReference>
<dbReference type="GO" id="GO:0005737">
    <property type="term" value="C:cytoplasm"/>
    <property type="evidence" value="ECO:0007669"/>
    <property type="project" value="TreeGrafter"/>
</dbReference>
<dbReference type="PANTHER" id="PTHR11265">
    <property type="entry name" value="S-ADENOSYL-METHYLTRANSFERASE MRAW"/>
    <property type="match status" value="1"/>
</dbReference>
<dbReference type="EMBL" id="DAANHQ010000230">
    <property type="protein sequence ID" value="HAC9920443.1"/>
    <property type="molecule type" value="Genomic_DNA"/>
</dbReference>
<protein>
    <submittedName>
        <fullName evidence="1">16S rRNA (Cytosine(1402)-N(4))-methyltransferase</fullName>
        <ecNumber evidence="1">2.1.1.199</ecNumber>
    </submittedName>
</protein>
<reference evidence="1" key="1">
    <citation type="journal article" date="2018" name="Genome Biol.">
        <title>SKESA: strategic k-mer extension for scrupulous assemblies.</title>
        <authorList>
            <person name="Souvorov A."/>
            <person name="Agarwala R."/>
            <person name="Lipman D.J."/>
        </authorList>
    </citation>
    <scope>NUCLEOTIDE SEQUENCE</scope>
    <source>
        <strain evidence="1">A39129</strain>
    </source>
</reference>
<keyword evidence="1" id="KW-0489">Methyltransferase</keyword>
<dbReference type="SUPFAM" id="SSF53335">
    <property type="entry name" value="S-adenosyl-L-methionine-dependent methyltransferases"/>
    <property type="match status" value="1"/>
</dbReference>
<reference evidence="1" key="2">
    <citation type="submission" date="2019-08" db="EMBL/GenBank/DDBJ databases">
        <authorList>
            <consortium name="NCBI Pathogen Detection Project"/>
        </authorList>
    </citation>
    <scope>NUCLEOTIDE SEQUENCE</scope>
    <source>
        <strain evidence="1">A39129</strain>
    </source>
</reference>
<proteinExistence type="predicted"/>
<feature type="non-terminal residue" evidence="1">
    <location>
        <position position="75"/>
    </location>
</feature>
<comment type="caution">
    <text evidence="1">The sequence shown here is derived from an EMBL/GenBank/DDBJ whole genome shotgun (WGS) entry which is preliminary data.</text>
</comment>
<dbReference type="GO" id="GO:0070475">
    <property type="term" value="P:rRNA base methylation"/>
    <property type="evidence" value="ECO:0007669"/>
    <property type="project" value="TreeGrafter"/>
</dbReference>
<dbReference type="AlphaFoldDB" id="A0A707JB38"/>
<organism evidence="1">
    <name type="scientific">Salmonella typhimurium</name>
    <dbReference type="NCBI Taxonomy" id="90371"/>
    <lineage>
        <taxon>Bacteria</taxon>
        <taxon>Pseudomonadati</taxon>
        <taxon>Pseudomonadota</taxon>
        <taxon>Gammaproteobacteria</taxon>
        <taxon>Enterobacterales</taxon>
        <taxon>Enterobacteriaceae</taxon>
        <taxon>Salmonella</taxon>
    </lineage>
</organism>
<dbReference type="GO" id="GO:0071424">
    <property type="term" value="F:rRNA (cytosine-N4-)-methyltransferase activity"/>
    <property type="evidence" value="ECO:0007669"/>
    <property type="project" value="TreeGrafter"/>
</dbReference>
<dbReference type="PANTHER" id="PTHR11265:SF0">
    <property type="entry name" value="12S RRNA N4-METHYLCYTIDINE METHYLTRANSFERASE"/>
    <property type="match status" value="1"/>
</dbReference>
<dbReference type="EC" id="2.1.1.199" evidence="1"/>
<keyword evidence="1" id="KW-0808">Transferase</keyword>
<sequence>MMENFKHTTVLLDEAVNGLNIRPDGIYIDGTFGRGGHSRLILSQLGEEGRLLAIDRDPQAIAVAQTINDPRFSII</sequence>
<dbReference type="InterPro" id="IPR002903">
    <property type="entry name" value="RsmH"/>
</dbReference>
<dbReference type="InterPro" id="IPR029063">
    <property type="entry name" value="SAM-dependent_MTases_sf"/>
</dbReference>
<evidence type="ECO:0000313" key="1">
    <source>
        <dbReference type="EMBL" id="HAC9920443.1"/>
    </source>
</evidence>
<gene>
    <name evidence="1" type="primary">mraW</name>
    <name evidence="1" type="ORF">G0L15_21245</name>
</gene>